<keyword evidence="1" id="KW-0812">Transmembrane</keyword>
<dbReference type="EMBL" id="FOAJ01000013">
    <property type="protein sequence ID" value="SEL75763.1"/>
    <property type="molecule type" value="Genomic_DNA"/>
</dbReference>
<evidence type="ECO:0000313" key="3">
    <source>
        <dbReference type="Proteomes" id="UP000199120"/>
    </source>
</evidence>
<organism evidence="2 3">
    <name type="scientific">Paraburkholderia caballeronis</name>
    <dbReference type="NCBI Taxonomy" id="416943"/>
    <lineage>
        <taxon>Bacteria</taxon>
        <taxon>Pseudomonadati</taxon>
        <taxon>Pseudomonadota</taxon>
        <taxon>Betaproteobacteria</taxon>
        <taxon>Burkholderiales</taxon>
        <taxon>Burkholderiaceae</taxon>
        <taxon>Paraburkholderia</taxon>
    </lineage>
</organism>
<keyword evidence="3" id="KW-1185">Reference proteome</keyword>
<feature type="transmembrane region" description="Helical" evidence="1">
    <location>
        <begin position="103"/>
        <end position="120"/>
    </location>
</feature>
<gene>
    <name evidence="2" type="ORF">SAMN05192542_11318</name>
</gene>
<feature type="transmembrane region" description="Helical" evidence="1">
    <location>
        <begin position="31"/>
        <end position="55"/>
    </location>
</feature>
<sequence length="121" mass="13005">MEGINFYRFSNDVSSIKVRALREEDRHSNPVALLVLFVVVATATPGGATTLAAASGARFGFVRSMPLIAGGAFGLAACASLPFWCMAGAVLARRLRTPLHWRLFNTTMAVLLAASIVPIWR</sequence>
<dbReference type="Proteomes" id="UP000199120">
    <property type="component" value="Unassembled WGS sequence"/>
</dbReference>
<evidence type="ECO:0000313" key="2">
    <source>
        <dbReference type="EMBL" id="SEL75763.1"/>
    </source>
</evidence>
<dbReference type="STRING" id="416943.SAMN05445871_5110"/>
<keyword evidence="1" id="KW-1133">Transmembrane helix</keyword>
<dbReference type="AlphaFoldDB" id="A0A1H7ST71"/>
<protein>
    <recommendedName>
        <fullName evidence="4">LysE type translocator</fullName>
    </recommendedName>
</protein>
<reference evidence="3" key="1">
    <citation type="submission" date="2016-10" db="EMBL/GenBank/DDBJ databases">
        <authorList>
            <person name="Varghese N."/>
            <person name="Submissions S."/>
        </authorList>
    </citation>
    <scope>NUCLEOTIDE SEQUENCE [LARGE SCALE GENOMIC DNA]</scope>
    <source>
        <strain evidence="3">LMG 26416</strain>
    </source>
</reference>
<accession>A0A1H7ST71</accession>
<proteinExistence type="predicted"/>
<keyword evidence="1" id="KW-0472">Membrane</keyword>
<feature type="transmembrane region" description="Helical" evidence="1">
    <location>
        <begin position="67"/>
        <end position="91"/>
    </location>
</feature>
<evidence type="ECO:0008006" key="4">
    <source>
        <dbReference type="Google" id="ProtNLM"/>
    </source>
</evidence>
<evidence type="ECO:0000256" key="1">
    <source>
        <dbReference type="SAM" id="Phobius"/>
    </source>
</evidence>
<name>A0A1H7ST71_9BURK</name>